<evidence type="ECO:0000313" key="7">
    <source>
        <dbReference type="Proteomes" id="UP000698924"/>
    </source>
</evidence>
<evidence type="ECO:0000259" key="3">
    <source>
        <dbReference type="Pfam" id="PF14488"/>
    </source>
</evidence>
<evidence type="ECO:0000256" key="1">
    <source>
        <dbReference type="SAM" id="SignalP"/>
    </source>
</evidence>
<feature type="domain" description="Calcineurin-like phosphoesterase" evidence="2">
    <location>
        <begin position="517"/>
        <end position="713"/>
    </location>
</feature>
<name>A0AA41DDN4_9BACT</name>
<dbReference type="Pfam" id="PF16370">
    <property type="entry name" value="MetallophosC"/>
    <property type="match status" value="1"/>
</dbReference>
<feature type="domain" description="Calcineurin-like phosphoesterase C-terminal" evidence="4">
    <location>
        <begin position="726"/>
        <end position="872"/>
    </location>
</feature>
<dbReference type="Pfam" id="PF16371">
    <property type="entry name" value="MetallophosN"/>
    <property type="match status" value="1"/>
</dbReference>
<evidence type="ECO:0000313" key="6">
    <source>
        <dbReference type="EMBL" id="MBM6858600.1"/>
    </source>
</evidence>
<organism evidence="6 7">
    <name type="scientific">Caecibacteroides pullorum</name>
    <dbReference type="NCBI Taxonomy" id="2725562"/>
    <lineage>
        <taxon>Bacteria</taxon>
        <taxon>Pseudomonadati</taxon>
        <taxon>Bacteroidota</taxon>
        <taxon>Bacteroidia</taxon>
        <taxon>Bacteroidales</taxon>
        <taxon>Bacteroidaceae</taxon>
        <taxon>Caecibacteroides</taxon>
    </lineage>
</organism>
<dbReference type="PANTHER" id="PTHR43143:SF1">
    <property type="entry name" value="SERINE_THREONINE-PROTEIN PHOSPHATASE CPPED1"/>
    <property type="match status" value="1"/>
</dbReference>
<dbReference type="InterPro" id="IPR013783">
    <property type="entry name" value="Ig-like_fold"/>
</dbReference>
<feature type="signal peptide" evidence="1">
    <location>
        <begin position="1"/>
        <end position="21"/>
    </location>
</feature>
<dbReference type="Gene3D" id="3.60.21.10">
    <property type="match status" value="1"/>
</dbReference>
<evidence type="ECO:0000259" key="5">
    <source>
        <dbReference type="Pfam" id="PF16371"/>
    </source>
</evidence>
<dbReference type="EMBL" id="JACJMO010000031">
    <property type="protein sequence ID" value="MBM6858600.1"/>
    <property type="molecule type" value="Genomic_DNA"/>
</dbReference>
<dbReference type="Proteomes" id="UP000698924">
    <property type="component" value="Unassembled WGS sequence"/>
</dbReference>
<dbReference type="Gene3D" id="3.20.20.80">
    <property type="entry name" value="Glycosidases"/>
    <property type="match status" value="1"/>
</dbReference>
<dbReference type="Pfam" id="PF14488">
    <property type="entry name" value="DUF4434"/>
    <property type="match status" value="1"/>
</dbReference>
<dbReference type="PANTHER" id="PTHR43143">
    <property type="entry name" value="METALLOPHOSPHOESTERASE, CALCINEURIN SUPERFAMILY"/>
    <property type="match status" value="1"/>
</dbReference>
<dbReference type="AlphaFoldDB" id="A0AA41DDN4"/>
<comment type="caution">
    <text evidence="6">The sequence shown here is derived from an EMBL/GenBank/DDBJ whole genome shotgun (WGS) entry which is preliminary data.</text>
</comment>
<dbReference type="Gene3D" id="2.60.40.10">
    <property type="entry name" value="Immunoglobulins"/>
    <property type="match status" value="1"/>
</dbReference>
<feature type="domain" description="DUF4434" evidence="3">
    <location>
        <begin position="27"/>
        <end position="310"/>
    </location>
</feature>
<gene>
    <name evidence="6" type="ORF">H6D15_13485</name>
</gene>
<keyword evidence="7" id="KW-1185">Reference proteome</keyword>
<feature type="chain" id="PRO_5041445873" evidence="1">
    <location>
        <begin position="22"/>
        <end position="877"/>
    </location>
</feature>
<accession>A0AA41DDN4</accession>
<dbReference type="SUPFAM" id="SSF56300">
    <property type="entry name" value="Metallo-dependent phosphatases"/>
    <property type="match status" value="1"/>
</dbReference>
<feature type="domain" description="Calcineurin-like phosphoesterase N-terminal" evidence="5">
    <location>
        <begin position="430"/>
        <end position="506"/>
    </location>
</feature>
<keyword evidence="1" id="KW-0732">Signal</keyword>
<evidence type="ECO:0000259" key="4">
    <source>
        <dbReference type="Pfam" id="PF16370"/>
    </source>
</evidence>
<dbReference type="InterPro" id="IPR027849">
    <property type="entry name" value="DUF4434"/>
</dbReference>
<dbReference type="InterPro" id="IPR032285">
    <property type="entry name" value="Metallophos_N"/>
</dbReference>
<dbReference type="SUPFAM" id="SSF51445">
    <property type="entry name" value="(Trans)glycosidases"/>
    <property type="match status" value="1"/>
</dbReference>
<dbReference type="InterPro" id="IPR017853">
    <property type="entry name" value="GH"/>
</dbReference>
<evidence type="ECO:0000259" key="2">
    <source>
        <dbReference type="Pfam" id="PF00149"/>
    </source>
</evidence>
<protein>
    <submittedName>
        <fullName evidence="6">DUF4434 domain-containing protein</fullName>
    </submittedName>
</protein>
<proteinExistence type="predicted"/>
<reference evidence="6 7" key="1">
    <citation type="journal article" date="2021" name="Sci. Rep.">
        <title>The distribution of antibiotic resistance genes in chicken gut microbiota commensals.</title>
        <authorList>
            <person name="Juricova H."/>
            <person name="Matiasovicova J."/>
            <person name="Kubasova T."/>
            <person name="Cejkova D."/>
            <person name="Rychlik I."/>
        </authorList>
    </citation>
    <scope>NUCLEOTIDE SEQUENCE [LARGE SCALE GENOMIC DNA]</scope>
    <source>
        <strain evidence="6 7">An421</strain>
    </source>
</reference>
<dbReference type="InterPro" id="IPR051918">
    <property type="entry name" value="STPP_CPPED1"/>
</dbReference>
<sequence length="877" mass="100912">MKNSIFSLFFFCLLVSFSARASERLIKATFIQPYLVEQWDDSRWKQEFKSLKAAGMEYVIFMHTVHTDQEGNTTAVYPSALPGVSGNKSDLLENCLRNARRAGFKVFVGLNFNEAWWKADFTPQWLMQQMEFGNQVAEELIGRYKSRYKDTMYGWYWVWEVDNSYCKTPMHREFLVKALNMNLDYLHQQTKGMPFLLSPFMNSQNGTAAQCAEMWKYVLTNAHFQDGDIFAPQDCIGSGFLNLDEVADWFSALADVIPTTPRIRFVANVEMFDQRFWTTATLDRIQRQMDLLSPYVSGFICFAYSHYYSPWLRHPAFHEAYTYYAQKGCLPSLVTPLPVSQLAWMQNKKQGVFLSWKDESKPQAVGYHIYREGQLVGDVQRKKEEAEPFGMFTVREAGTYEVAAYNVCGAESVKTQVSVPDYLFGQRICGRVTCQGKGVAGVVVTDGFDCVVTDGQGRYELKRNRGARFVYISSPAGYLVPVSEQTIPQFYLPLDSLKEKDYDFELLKNPKDDNRHTFLVQADVQATSEKDIAGYRAYLQDVQELLRTSDGQSEVFGIDCGDIVGDSPQLFPSYIQASSTLNIPVYRAIGNHDMTYGGRTFEYSYRTFEDYFGPIYYSFNRGKAHYIVLDNCFYVNRDYQYIGYIDERTFAWLEQDLRFVAKGSPVFVVVHIPTSLTPKLQWNALLQDETSNASGLYRMLEGYDAHIISGHTHFNLNVCFNDSLMEHNTAAVCGIWWKADICMDGTPAGYGVYEVDGTDVKWYYKSAGQSKDYQFRAYPVGASREYPKDIIANVWNWDEKWKVEWYEDGKRMGEMTRFTGYDPDAEAICSDKERVQYDWISPVQTSHLFRATPRSKTSKVEIKVTDRFGNVFSQLLK</sequence>
<dbReference type="InterPro" id="IPR004843">
    <property type="entry name" value="Calcineurin-like_PHP"/>
</dbReference>
<dbReference type="InterPro" id="IPR032288">
    <property type="entry name" value="Metallophos_C"/>
</dbReference>
<dbReference type="InterPro" id="IPR029052">
    <property type="entry name" value="Metallo-depent_PP-like"/>
</dbReference>
<dbReference type="GO" id="GO:0016787">
    <property type="term" value="F:hydrolase activity"/>
    <property type="evidence" value="ECO:0007669"/>
    <property type="project" value="InterPro"/>
</dbReference>
<dbReference type="Pfam" id="PF00149">
    <property type="entry name" value="Metallophos"/>
    <property type="match status" value="1"/>
</dbReference>